<organism evidence="14 15">
    <name type="scientific">Candidatus Promineifilum breve</name>
    <dbReference type="NCBI Taxonomy" id="1806508"/>
    <lineage>
        <taxon>Bacteria</taxon>
        <taxon>Bacillati</taxon>
        <taxon>Chloroflexota</taxon>
        <taxon>Ardenticatenia</taxon>
        <taxon>Candidatus Promineifilales</taxon>
        <taxon>Candidatus Promineifilaceae</taxon>
        <taxon>Candidatus Promineifilum</taxon>
    </lineage>
</organism>
<dbReference type="InterPro" id="IPR003660">
    <property type="entry name" value="HAMP_dom"/>
</dbReference>
<keyword evidence="5 14" id="KW-0808">Transferase</keyword>
<comment type="subcellular location">
    <subcellularLocation>
        <location evidence="2">Membrane</location>
    </subcellularLocation>
</comment>
<dbReference type="EC" id="2.7.13.3" evidence="3"/>
<evidence type="ECO:0000256" key="6">
    <source>
        <dbReference type="ARBA" id="ARBA00022692"/>
    </source>
</evidence>
<dbReference type="RefSeq" id="WP_095042692.1">
    <property type="nucleotide sequence ID" value="NZ_LN890655.1"/>
</dbReference>
<keyword evidence="10 11" id="KW-0472">Membrane</keyword>
<dbReference type="PANTHER" id="PTHR45436">
    <property type="entry name" value="SENSOR HISTIDINE KINASE YKOH"/>
    <property type="match status" value="1"/>
</dbReference>
<dbReference type="SUPFAM" id="SSF158472">
    <property type="entry name" value="HAMP domain-like"/>
    <property type="match status" value="1"/>
</dbReference>
<dbReference type="GO" id="GO:0005886">
    <property type="term" value="C:plasma membrane"/>
    <property type="evidence" value="ECO:0007669"/>
    <property type="project" value="TreeGrafter"/>
</dbReference>
<evidence type="ECO:0000256" key="11">
    <source>
        <dbReference type="SAM" id="Phobius"/>
    </source>
</evidence>
<feature type="domain" description="HAMP" evidence="13">
    <location>
        <begin position="193"/>
        <end position="245"/>
    </location>
</feature>
<dbReference type="InterPro" id="IPR004358">
    <property type="entry name" value="Sig_transdc_His_kin-like_C"/>
</dbReference>
<evidence type="ECO:0000256" key="4">
    <source>
        <dbReference type="ARBA" id="ARBA00022553"/>
    </source>
</evidence>
<dbReference type="FunFam" id="3.30.565.10:FF:000006">
    <property type="entry name" value="Sensor histidine kinase WalK"/>
    <property type="match status" value="1"/>
</dbReference>
<dbReference type="SUPFAM" id="SSF47384">
    <property type="entry name" value="Homodimeric domain of signal transducing histidine kinase"/>
    <property type="match status" value="1"/>
</dbReference>
<feature type="domain" description="Histidine kinase" evidence="12">
    <location>
        <begin position="253"/>
        <end position="466"/>
    </location>
</feature>
<accession>A0A160T094</accession>
<evidence type="ECO:0000256" key="9">
    <source>
        <dbReference type="ARBA" id="ARBA00023012"/>
    </source>
</evidence>
<dbReference type="PROSITE" id="PS50109">
    <property type="entry name" value="HIS_KIN"/>
    <property type="match status" value="1"/>
</dbReference>
<evidence type="ECO:0000256" key="8">
    <source>
        <dbReference type="ARBA" id="ARBA00022989"/>
    </source>
</evidence>
<dbReference type="InterPro" id="IPR050428">
    <property type="entry name" value="TCS_sensor_his_kinase"/>
</dbReference>
<dbReference type="Proteomes" id="UP000215027">
    <property type="component" value="Chromosome I"/>
</dbReference>
<dbReference type="CDD" id="cd00075">
    <property type="entry name" value="HATPase"/>
    <property type="match status" value="1"/>
</dbReference>
<reference evidence="14" key="1">
    <citation type="submission" date="2016-01" db="EMBL/GenBank/DDBJ databases">
        <authorList>
            <person name="Mcilroy J.S."/>
            <person name="Karst M S."/>
            <person name="Albertsen M."/>
        </authorList>
    </citation>
    <scope>NUCLEOTIDE SEQUENCE</scope>
    <source>
        <strain evidence="14">Cfx-K</strain>
    </source>
</reference>
<dbReference type="PRINTS" id="PR00344">
    <property type="entry name" value="BCTRLSENSOR"/>
</dbReference>
<dbReference type="SMART" id="SM00304">
    <property type="entry name" value="HAMP"/>
    <property type="match status" value="1"/>
</dbReference>
<gene>
    <name evidence="14" type="ORF">CFX0092_A1278</name>
</gene>
<dbReference type="CDD" id="cd06225">
    <property type="entry name" value="HAMP"/>
    <property type="match status" value="1"/>
</dbReference>
<evidence type="ECO:0000256" key="7">
    <source>
        <dbReference type="ARBA" id="ARBA00022777"/>
    </source>
</evidence>
<keyword evidence="6 11" id="KW-0812">Transmembrane</keyword>
<dbReference type="InterPro" id="IPR036890">
    <property type="entry name" value="HATPase_C_sf"/>
</dbReference>
<dbReference type="Gene3D" id="6.10.340.10">
    <property type="match status" value="1"/>
</dbReference>
<name>A0A160T094_9CHLR</name>
<dbReference type="GO" id="GO:0000155">
    <property type="term" value="F:phosphorelay sensor kinase activity"/>
    <property type="evidence" value="ECO:0007669"/>
    <property type="project" value="InterPro"/>
</dbReference>
<dbReference type="SUPFAM" id="SSF55874">
    <property type="entry name" value="ATPase domain of HSP90 chaperone/DNA topoisomerase II/histidine kinase"/>
    <property type="match status" value="1"/>
</dbReference>
<dbReference type="PANTHER" id="PTHR45436:SF5">
    <property type="entry name" value="SENSOR HISTIDINE KINASE TRCS"/>
    <property type="match status" value="1"/>
</dbReference>
<keyword evidence="7 14" id="KW-0418">Kinase</keyword>
<dbReference type="KEGG" id="pbf:CFX0092_A1278"/>
<dbReference type="InterPro" id="IPR003661">
    <property type="entry name" value="HisK_dim/P_dom"/>
</dbReference>
<dbReference type="SMART" id="SM00388">
    <property type="entry name" value="HisKA"/>
    <property type="match status" value="1"/>
</dbReference>
<evidence type="ECO:0000259" key="12">
    <source>
        <dbReference type="PROSITE" id="PS50109"/>
    </source>
</evidence>
<evidence type="ECO:0000313" key="14">
    <source>
        <dbReference type="EMBL" id="CUS03156.2"/>
    </source>
</evidence>
<dbReference type="Pfam" id="PF00672">
    <property type="entry name" value="HAMP"/>
    <property type="match status" value="1"/>
</dbReference>
<keyword evidence="8 11" id="KW-1133">Transmembrane helix</keyword>
<dbReference type="EMBL" id="LN890655">
    <property type="protein sequence ID" value="CUS03156.2"/>
    <property type="molecule type" value="Genomic_DNA"/>
</dbReference>
<dbReference type="InterPro" id="IPR003594">
    <property type="entry name" value="HATPase_dom"/>
</dbReference>
<keyword evidence="4" id="KW-0597">Phosphoprotein</keyword>
<dbReference type="SMART" id="SM00387">
    <property type="entry name" value="HATPase_c"/>
    <property type="match status" value="1"/>
</dbReference>
<protein>
    <recommendedName>
        <fullName evidence="3">histidine kinase</fullName>
        <ecNumber evidence="3">2.7.13.3</ecNumber>
    </recommendedName>
</protein>
<evidence type="ECO:0000256" key="3">
    <source>
        <dbReference type="ARBA" id="ARBA00012438"/>
    </source>
</evidence>
<dbReference type="Pfam" id="PF02518">
    <property type="entry name" value="HATPase_c"/>
    <property type="match status" value="1"/>
</dbReference>
<evidence type="ECO:0000259" key="13">
    <source>
        <dbReference type="PROSITE" id="PS50885"/>
    </source>
</evidence>
<dbReference type="Gene3D" id="1.10.287.130">
    <property type="match status" value="1"/>
</dbReference>
<comment type="catalytic activity">
    <reaction evidence="1">
        <text>ATP + protein L-histidine = ADP + protein N-phospho-L-histidine.</text>
        <dbReference type="EC" id="2.7.13.3"/>
    </reaction>
</comment>
<evidence type="ECO:0000256" key="5">
    <source>
        <dbReference type="ARBA" id="ARBA00022679"/>
    </source>
</evidence>
<evidence type="ECO:0000313" key="15">
    <source>
        <dbReference type="Proteomes" id="UP000215027"/>
    </source>
</evidence>
<keyword evidence="15" id="KW-1185">Reference proteome</keyword>
<dbReference type="InterPro" id="IPR005467">
    <property type="entry name" value="His_kinase_dom"/>
</dbReference>
<feature type="transmembrane region" description="Helical" evidence="11">
    <location>
        <begin position="172"/>
        <end position="192"/>
    </location>
</feature>
<evidence type="ECO:0000256" key="10">
    <source>
        <dbReference type="ARBA" id="ARBA00023136"/>
    </source>
</evidence>
<dbReference type="Gene3D" id="3.30.565.10">
    <property type="entry name" value="Histidine kinase-like ATPase, C-terminal domain"/>
    <property type="match status" value="1"/>
</dbReference>
<dbReference type="CDD" id="cd00082">
    <property type="entry name" value="HisKA"/>
    <property type="match status" value="1"/>
</dbReference>
<proteinExistence type="predicted"/>
<dbReference type="OrthoDB" id="9800372at2"/>
<evidence type="ECO:0000256" key="1">
    <source>
        <dbReference type="ARBA" id="ARBA00000085"/>
    </source>
</evidence>
<dbReference type="AlphaFoldDB" id="A0A160T094"/>
<dbReference type="InterPro" id="IPR036097">
    <property type="entry name" value="HisK_dim/P_sf"/>
</dbReference>
<sequence>MRSLALKLTLAFLVVGLTGAILVAAFVGRLTRQEFNEFVIDRYQTDLLADATDYYAANGTWEGVESSLYWRRGPGQDYGNGGGEGEGDGAVSNGKMQPPIAVIDRDGNVVFNNLPDGLGDGGNVAAGNDDITALPVEVDGSEVGTIYFVNRPGAGNERETPEADFLAGVDRAILWSAVAAAGLALLLGVILARTISRPVQELTAATKVLAGGDLGHQVPVRTGDEIGQLAQSFNQMSADLAHSNQLRRQMTADIAHDLRTPLSVILGYSEALADGKLPGMPETYTAMHVQAQHLNRLIEDLRTLSLADAGQLSLMRRPVNPQGLLEHTALAYLPAAESRGISISVEGEAVKPVSVDPDRLLQVLGNLVGNALRHTPDGGRVILSAARANGHLLLRVQDNGPGIPAEDLPHIFDRFYRGDTARQSDGASGLGLAIARSLIEAHDGRIAVENAPGGGALFTISIPTTDPTHTIDPA</sequence>
<evidence type="ECO:0000256" key="2">
    <source>
        <dbReference type="ARBA" id="ARBA00004370"/>
    </source>
</evidence>
<dbReference type="PROSITE" id="PS50885">
    <property type="entry name" value="HAMP"/>
    <property type="match status" value="1"/>
</dbReference>
<dbReference type="Pfam" id="PF00512">
    <property type="entry name" value="HisKA"/>
    <property type="match status" value="1"/>
</dbReference>
<keyword evidence="9" id="KW-0902">Two-component regulatory system</keyword>